<dbReference type="Pfam" id="PF04030">
    <property type="entry name" value="ALO"/>
    <property type="match status" value="1"/>
</dbReference>
<evidence type="ECO:0000313" key="7">
    <source>
        <dbReference type="EnsemblPlants" id="Pp3c6_25220V3.1"/>
    </source>
</evidence>
<dbReference type="PANTHER" id="PTHR43762">
    <property type="entry name" value="L-GULONOLACTONE OXIDASE"/>
    <property type="match status" value="1"/>
</dbReference>
<dbReference type="InterPro" id="IPR006094">
    <property type="entry name" value="Oxid_FAD_bind_N"/>
</dbReference>
<dbReference type="Gramene" id="Pp3c6_25220V3.2">
    <property type="protein sequence ID" value="Pp3c6_25220V3.2"/>
    <property type="gene ID" value="Pp3c6_25220"/>
</dbReference>
<dbReference type="AlphaFoldDB" id="A0A2K1KH26"/>
<keyword evidence="4" id="KW-1133">Transmembrane helix</keyword>
<dbReference type="Gene3D" id="3.30.465.10">
    <property type="match status" value="1"/>
</dbReference>
<reference evidence="6 8" key="1">
    <citation type="journal article" date="2008" name="Science">
        <title>The Physcomitrella genome reveals evolutionary insights into the conquest of land by plants.</title>
        <authorList>
            <person name="Rensing S."/>
            <person name="Lang D."/>
            <person name="Zimmer A."/>
            <person name="Terry A."/>
            <person name="Salamov A."/>
            <person name="Shapiro H."/>
            <person name="Nishiyama T."/>
            <person name="Perroud P.-F."/>
            <person name="Lindquist E."/>
            <person name="Kamisugi Y."/>
            <person name="Tanahashi T."/>
            <person name="Sakakibara K."/>
            <person name="Fujita T."/>
            <person name="Oishi K."/>
            <person name="Shin-I T."/>
            <person name="Kuroki Y."/>
            <person name="Toyoda A."/>
            <person name="Suzuki Y."/>
            <person name="Hashimoto A."/>
            <person name="Yamaguchi K."/>
            <person name="Sugano A."/>
            <person name="Kohara Y."/>
            <person name="Fujiyama A."/>
            <person name="Anterola A."/>
            <person name="Aoki S."/>
            <person name="Ashton N."/>
            <person name="Barbazuk W.B."/>
            <person name="Barker E."/>
            <person name="Bennetzen J."/>
            <person name="Bezanilla M."/>
            <person name="Blankenship R."/>
            <person name="Cho S.H."/>
            <person name="Dutcher S."/>
            <person name="Estelle M."/>
            <person name="Fawcett J.A."/>
            <person name="Gundlach H."/>
            <person name="Hanada K."/>
            <person name="Heyl A."/>
            <person name="Hicks K.A."/>
            <person name="Hugh J."/>
            <person name="Lohr M."/>
            <person name="Mayer K."/>
            <person name="Melkozernov A."/>
            <person name="Murata T."/>
            <person name="Nelson D."/>
            <person name="Pils B."/>
            <person name="Prigge M."/>
            <person name="Reiss B."/>
            <person name="Renner T."/>
            <person name="Rombauts S."/>
            <person name="Rushton P."/>
            <person name="Sanderfoot A."/>
            <person name="Schween G."/>
            <person name="Shiu S.-H."/>
            <person name="Stueber K."/>
            <person name="Theodoulou F.L."/>
            <person name="Tu H."/>
            <person name="Van de Peer Y."/>
            <person name="Verrier P.J."/>
            <person name="Waters E."/>
            <person name="Wood A."/>
            <person name="Yang L."/>
            <person name="Cove D."/>
            <person name="Cuming A."/>
            <person name="Hasebe M."/>
            <person name="Lucas S."/>
            <person name="Mishler D.B."/>
            <person name="Reski R."/>
            <person name="Grigoriev I."/>
            <person name="Quatrano R.S."/>
            <person name="Boore J.L."/>
        </authorList>
    </citation>
    <scope>NUCLEOTIDE SEQUENCE [LARGE SCALE GENOMIC DNA]</scope>
    <source>
        <strain evidence="7 8">cv. Gransden 2004</strain>
    </source>
</reference>
<dbReference type="EnsemblPlants" id="Pp3c6_25220V3.2">
    <property type="protein sequence ID" value="Pp3c6_25220V3.2"/>
    <property type="gene ID" value="Pp3c6_25220"/>
</dbReference>
<dbReference type="OrthoDB" id="1900660at2759"/>
<keyword evidence="2" id="KW-0560">Oxidoreductase</keyword>
<accession>A0A2K1KH26</accession>
<dbReference type="Proteomes" id="UP000006727">
    <property type="component" value="Chromosome 6"/>
</dbReference>
<dbReference type="SUPFAM" id="SSF56176">
    <property type="entry name" value="FAD-binding/transporter-associated domain-like"/>
    <property type="match status" value="1"/>
</dbReference>
<reference evidence="7" key="3">
    <citation type="submission" date="2020-12" db="UniProtKB">
        <authorList>
            <consortium name="EnsemblPlants"/>
        </authorList>
    </citation>
    <scope>IDENTIFICATION</scope>
</reference>
<dbReference type="InterPro" id="IPR016166">
    <property type="entry name" value="FAD-bd_PCMH"/>
</dbReference>
<evidence type="ECO:0000313" key="6">
    <source>
        <dbReference type="EMBL" id="PNR53084.1"/>
    </source>
</evidence>
<dbReference type="EnsemblPlants" id="Pp3c6_25220V3.1">
    <property type="protein sequence ID" value="Pp3c6_25220V3.1"/>
    <property type="gene ID" value="Pp3c6_25220"/>
</dbReference>
<dbReference type="GO" id="GO:0003885">
    <property type="term" value="F:D-arabinono-1,4-lactone oxidase activity"/>
    <property type="evidence" value="ECO:0007669"/>
    <property type="project" value="InterPro"/>
</dbReference>
<keyword evidence="8" id="KW-1185">Reference proteome</keyword>
<dbReference type="Gene3D" id="3.30.70.2520">
    <property type="match status" value="1"/>
</dbReference>
<feature type="transmembrane region" description="Helical" evidence="4">
    <location>
        <begin position="12"/>
        <end position="36"/>
    </location>
</feature>
<evidence type="ECO:0000256" key="4">
    <source>
        <dbReference type="SAM" id="Phobius"/>
    </source>
</evidence>
<proteinExistence type="predicted"/>
<dbReference type="InterPro" id="IPR016169">
    <property type="entry name" value="FAD-bd_PCMH_sub2"/>
</dbReference>
<dbReference type="PROSITE" id="PS51387">
    <property type="entry name" value="FAD_PCMH"/>
    <property type="match status" value="1"/>
</dbReference>
<dbReference type="EMBL" id="ABEU02000006">
    <property type="protein sequence ID" value="PNR53084.1"/>
    <property type="molecule type" value="Genomic_DNA"/>
</dbReference>
<dbReference type="Pfam" id="PF01565">
    <property type="entry name" value="FAD_binding_4"/>
    <property type="match status" value="1"/>
</dbReference>
<evidence type="ECO:0000313" key="8">
    <source>
        <dbReference type="Proteomes" id="UP000006727"/>
    </source>
</evidence>
<dbReference type="KEGG" id="ppp:112284099"/>
<keyword evidence="4" id="KW-0812">Transmembrane</keyword>
<dbReference type="STRING" id="3218.A0A2K1KH26"/>
<dbReference type="InterPro" id="IPR036318">
    <property type="entry name" value="FAD-bd_PCMH-like_sf"/>
</dbReference>
<name>A0A2K1KH26_PHYPA</name>
<dbReference type="OMA" id="NERIFAH"/>
<dbReference type="GO" id="GO:0016491">
    <property type="term" value="F:oxidoreductase activity"/>
    <property type="evidence" value="ECO:0000318"/>
    <property type="project" value="GO_Central"/>
</dbReference>
<dbReference type="GO" id="GO:0071949">
    <property type="term" value="F:FAD binding"/>
    <property type="evidence" value="ECO:0007669"/>
    <property type="project" value="InterPro"/>
</dbReference>
<feature type="domain" description="FAD-binding PCMH-type" evidence="5">
    <location>
        <begin position="66"/>
        <end position="265"/>
    </location>
</feature>
<comment type="pathway">
    <text evidence="1">Cofactor biosynthesis; L-ascorbate biosynthesis.</text>
</comment>
<dbReference type="Gramene" id="Pp3c6_25220V3.1">
    <property type="protein sequence ID" value="Pp3c6_25220V3.1"/>
    <property type="gene ID" value="Pp3c6_25220"/>
</dbReference>
<evidence type="ECO:0000256" key="2">
    <source>
        <dbReference type="ARBA" id="ARBA00023002"/>
    </source>
</evidence>
<dbReference type="GO" id="GO:0016020">
    <property type="term" value="C:membrane"/>
    <property type="evidence" value="ECO:0007669"/>
    <property type="project" value="InterPro"/>
</dbReference>
<feature type="compositionally biased region" description="Polar residues" evidence="3">
    <location>
        <begin position="116"/>
        <end position="130"/>
    </location>
</feature>
<dbReference type="InterPro" id="IPR007173">
    <property type="entry name" value="ALO_C"/>
</dbReference>
<sequence>MVSTMEPRGRASGVWFSVFVSLSCCAVVLPVGGGLLRDVNLASASVSEAYSHKDSATTLYSADNYLKCTSDHHITPRSTNEVKELIQLHASGDQPVKIRATRRGFHSSAGFVCSGSRGSSKKQYAETDASSGKETDSRAASFTVLLHLMNRVVAVDVERYRLTVEAGMTLLELVNAAEAHDMSVPAGALSIYSNLTVGGVIMASGHGSGGSLGNLVVGIKWVNAKGEVIVRDSQTEDGVKEVRALVGGLGLLGIATEITLQLQPNSRTIVEVRKGLKDTNMVADVKNILERETPHVILFWRPDFGTYKAVMWTQLSDKNRGATTLPKDYPNGKIGYMVPVDDGFASDWSELLVKWEGDEAEESASADELNADICNLSEFLHDVSIFFDADGTPIEHGIIPTKYAMVADDCTPKCFFHVHHMGMFIEDTEFTIKMSQLDEWIEDVKRIVKAELVEAEARLSKRYGNGKVRRCMPPGYFWFRFGQGNKNLLSTAAGSEDVVHVQWTHVHSALIPNKLPKQSRVAETLEQLTLCKYKGRPHWGKNNERIFAHPDCKVRDNYPATNIAEMQEMQNQHDPKRVFEPELFQNILQKTGPEYSELCTLHFWCYCKDDAHCPAEHQCRPSSSFPEYKTCKLASSDYQHGEL</sequence>
<evidence type="ECO:0000256" key="1">
    <source>
        <dbReference type="ARBA" id="ARBA00005147"/>
    </source>
</evidence>
<dbReference type="RefSeq" id="XP_024379407.1">
    <property type="nucleotide sequence ID" value="XM_024523639.2"/>
</dbReference>
<organism evidence="6">
    <name type="scientific">Physcomitrium patens</name>
    <name type="common">Spreading-leaved earth moss</name>
    <name type="synonym">Physcomitrella patens</name>
    <dbReference type="NCBI Taxonomy" id="3218"/>
    <lineage>
        <taxon>Eukaryota</taxon>
        <taxon>Viridiplantae</taxon>
        <taxon>Streptophyta</taxon>
        <taxon>Embryophyta</taxon>
        <taxon>Bryophyta</taxon>
        <taxon>Bryophytina</taxon>
        <taxon>Bryopsida</taxon>
        <taxon>Funariidae</taxon>
        <taxon>Funariales</taxon>
        <taxon>Funariaceae</taxon>
        <taxon>Physcomitrium</taxon>
    </lineage>
</organism>
<keyword evidence="4" id="KW-0472">Membrane</keyword>
<evidence type="ECO:0000259" key="5">
    <source>
        <dbReference type="PROSITE" id="PS51387"/>
    </source>
</evidence>
<gene>
    <name evidence="7" type="primary">LOC112284099</name>
    <name evidence="6" type="ORF">PHYPA_009459</name>
</gene>
<feature type="region of interest" description="Disordered" evidence="3">
    <location>
        <begin position="113"/>
        <end position="132"/>
    </location>
</feature>
<dbReference type="InterPro" id="IPR010031">
    <property type="entry name" value="FAD_lactone_oxidase-like"/>
</dbReference>
<dbReference type="PaxDb" id="3218-PP1S53_168V6.1"/>
<dbReference type="PANTHER" id="PTHR43762:SF7">
    <property type="entry name" value="FAD-BINDING PCMH-TYPE DOMAIN-CONTAINING PROTEIN"/>
    <property type="match status" value="1"/>
</dbReference>
<protein>
    <recommendedName>
        <fullName evidence="5">FAD-binding PCMH-type domain-containing protein</fullName>
    </recommendedName>
</protein>
<evidence type="ECO:0000256" key="3">
    <source>
        <dbReference type="SAM" id="MobiDB-lite"/>
    </source>
</evidence>
<dbReference type="GeneID" id="112284099"/>
<reference evidence="6 8" key="2">
    <citation type="journal article" date="2018" name="Plant J.">
        <title>The Physcomitrella patens chromosome-scale assembly reveals moss genome structure and evolution.</title>
        <authorList>
            <person name="Lang D."/>
            <person name="Ullrich K.K."/>
            <person name="Murat F."/>
            <person name="Fuchs J."/>
            <person name="Jenkins J."/>
            <person name="Haas F.B."/>
            <person name="Piednoel M."/>
            <person name="Gundlach H."/>
            <person name="Van Bel M."/>
            <person name="Meyberg R."/>
            <person name="Vives C."/>
            <person name="Morata J."/>
            <person name="Symeonidi A."/>
            <person name="Hiss M."/>
            <person name="Muchero W."/>
            <person name="Kamisugi Y."/>
            <person name="Saleh O."/>
            <person name="Blanc G."/>
            <person name="Decker E.L."/>
            <person name="van Gessel N."/>
            <person name="Grimwood J."/>
            <person name="Hayes R.D."/>
            <person name="Graham S.W."/>
            <person name="Gunter L.E."/>
            <person name="McDaniel S.F."/>
            <person name="Hoernstein S.N.W."/>
            <person name="Larsson A."/>
            <person name="Li F.W."/>
            <person name="Perroud P.F."/>
            <person name="Phillips J."/>
            <person name="Ranjan P."/>
            <person name="Rokshar D.S."/>
            <person name="Rothfels C.J."/>
            <person name="Schneider L."/>
            <person name="Shu S."/>
            <person name="Stevenson D.W."/>
            <person name="Thummler F."/>
            <person name="Tillich M."/>
            <person name="Villarreal Aguilar J.C."/>
            <person name="Widiez T."/>
            <person name="Wong G.K."/>
            <person name="Wymore A."/>
            <person name="Zhang Y."/>
            <person name="Zimmer A.D."/>
            <person name="Quatrano R.S."/>
            <person name="Mayer K.F.X."/>
            <person name="Goodstein D."/>
            <person name="Casacuberta J.M."/>
            <person name="Vandepoele K."/>
            <person name="Reski R."/>
            <person name="Cuming A.C."/>
            <person name="Tuskan G.A."/>
            <person name="Maumus F."/>
            <person name="Salse J."/>
            <person name="Schmutz J."/>
            <person name="Rensing S.A."/>
        </authorList>
    </citation>
    <scope>NUCLEOTIDE SEQUENCE [LARGE SCALE GENOMIC DNA]</scope>
    <source>
        <strain evidence="7 8">cv. Gransden 2004</strain>
    </source>
</reference>